<keyword evidence="1" id="KW-0472">Membrane</keyword>
<name>A0A2R6ABM1_9ARCH</name>
<sequence length="1059" mass="113727">MKTLAFAFVVFAFALMEAPIVFGTFSFLPFFGFTSAQSISVTITLNPSPTSIPVNSSNYFTISYTQSGTPKSVQYTGSPVTIQADANSVVTISATSSQSGTSEEWCFSISSNVCNKVSFTVSSSTSQVSYYYYDLLSFGVKYSVSGGGTGYSPPTVSYTTAPPQASPSYQTQSVTLTLSTTPTQIWALRGTQILVPQVLQGSSSSQRWATNVTSWTVGVSKPAPSNIVYYNQYLTQIVPSVSTGFLSQSNLATVLYTQFGGIESSQLSSQAYLWVDAGGVLGWVVATTGGNSRVQYSATPFTYGLVGYWPISEGVGTTIFDLSGKGNNAQAANSPVWVQSSSCLLGTCLVLNGVNQYVSATSTGIPVGSSPFTKIVWVYLPNGLNSQEENREILCWGGTSYTGASNCLATGSAPNQLVNSFGLGESLSWTSTHLVNGWNMIVVTYNGSVAQSYVNGVLEASAKLLPFVQSSQVYIGGGFPGYNYFDHIIQEVRIYNYAWSPMQVSIYYSFITSSSNSQKLEQIVTYPSESFGLKYFEQYSESAWYTVLGGGTPPPPTLTFYSLGVRFSTTLSLKPQTLWIDALTNYYVTNPLSATSSERWVTNQTNYQASLSGVIHLFYFNQFLLNVKYQVIGGGLGFTSPVFVYTSLGKNVSVTLSNMSISVWADNGTRWSVNAELLGSGVTQRWYGRFTPFGLVTSYTNLTFVYYHQFSVTFEYSIQGGGSAYSPPQVSYFSFGVLNKTPTGVSVWVDALSLFSFTNPLAGSTFKERWFTLTPNGTASSAGVVSVLYYHQFLLNVSYSVVGGGMPPTPLLNVTQFGSVVSYPLKGAVSLWVDSGGSYSVQSVLMYSKNERWISLEVTTGKVYSPLSVSLVYYHQYFVSISQNAQGGSVSPTSGWYNASSSVIISATAFKGWQFEGWLGSGASSYTGNASTQVVTITSPINEEAVFYPGLNVTVQTGGSVEYSFSGKSGSLASGNHVIYVPPGTTVQLTEKPIPILFVSRGFEVSGGFLPSNASVLVDAPLSIKALFSVNYVSVGAITLAIAIVIAVVALLRIRKAQA</sequence>
<keyword evidence="1" id="KW-1133">Transmembrane helix</keyword>
<dbReference type="SUPFAM" id="SSF49899">
    <property type="entry name" value="Concanavalin A-like lectins/glucanases"/>
    <property type="match status" value="1"/>
</dbReference>
<dbReference type="InterPro" id="IPR044060">
    <property type="entry name" value="Bacterial_rp_domain"/>
</dbReference>
<proteinExistence type="predicted"/>
<protein>
    <recommendedName>
        <fullName evidence="2">Bacterial repeat domain-containing protein</fullName>
    </recommendedName>
</protein>
<accession>A0A2R6ABM1</accession>
<reference evidence="3 4" key="1">
    <citation type="submission" date="2017-04" db="EMBL/GenBank/DDBJ databases">
        <title>Novel microbial lineages endemic to geothermal iron-oxide mats fill important gaps in the evolutionary history of Archaea.</title>
        <authorList>
            <person name="Jay Z.J."/>
            <person name="Beam J.P."/>
            <person name="Dlakic M."/>
            <person name="Rusch D.B."/>
            <person name="Kozubal M.A."/>
            <person name="Inskeep W.P."/>
        </authorList>
    </citation>
    <scope>NUCLEOTIDE SEQUENCE [LARGE SCALE GENOMIC DNA]</scope>
    <source>
        <strain evidence="3">OSP_D</strain>
    </source>
</reference>
<comment type="caution">
    <text evidence="3">The sequence shown here is derived from an EMBL/GenBank/DDBJ whole genome shotgun (WGS) entry which is preliminary data.</text>
</comment>
<dbReference type="Proteomes" id="UP000240880">
    <property type="component" value="Unassembled WGS sequence"/>
</dbReference>
<evidence type="ECO:0000259" key="2">
    <source>
        <dbReference type="Pfam" id="PF18998"/>
    </source>
</evidence>
<feature type="domain" description="Bacterial repeat" evidence="2">
    <location>
        <begin position="884"/>
        <end position="947"/>
    </location>
</feature>
<dbReference type="Pfam" id="PF18998">
    <property type="entry name" value="Flg_new_2"/>
    <property type="match status" value="1"/>
</dbReference>
<dbReference type="InterPro" id="IPR013320">
    <property type="entry name" value="ConA-like_dom_sf"/>
</dbReference>
<dbReference type="Gene3D" id="2.60.120.200">
    <property type="match status" value="1"/>
</dbReference>
<gene>
    <name evidence="3" type="ORF">B9Q01_03350</name>
</gene>
<dbReference type="AlphaFoldDB" id="A0A2R6ABM1"/>
<evidence type="ECO:0000313" key="4">
    <source>
        <dbReference type="Proteomes" id="UP000240880"/>
    </source>
</evidence>
<dbReference type="Pfam" id="PF13385">
    <property type="entry name" value="Laminin_G_3"/>
    <property type="match status" value="1"/>
</dbReference>
<keyword evidence="1" id="KW-0812">Transmembrane</keyword>
<evidence type="ECO:0000256" key="1">
    <source>
        <dbReference type="SAM" id="Phobius"/>
    </source>
</evidence>
<evidence type="ECO:0000313" key="3">
    <source>
        <dbReference type="EMBL" id="PSN83810.1"/>
    </source>
</evidence>
<dbReference type="EMBL" id="NEXC01000014">
    <property type="protein sequence ID" value="PSN83810.1"/>
    <property type="molecule type" value="Genomic_DNA"/>
</dbReference>
<feature type="transmembrane region" description="Helical" evidence="1">
    <location>
        <begin position="1032"/>
        <end position="1052"/>
    </location>
</feature>
<organism evidence="3 4">
    <name type="scientific">Candidatus Marsarchaeota G1 archaeon OSP_D</name>
    <dbReference type="NCBI Taxonomy" id="1978155"/>
    <lineage>
        <taxon>Archaea</taxon>
        <taxon>Candidatus Marsarchaeota</taxon>
        <taxon>Candidatus Marsarchaeota group 1</taxon>
    </lineage>
</organism>